<evidence type="ECO:0000256" key="5">
    <source>
        <dbReference type="ARBA" id="ARBA00022723"/>
    </source>
</evidence>
<keyword evidence="2" id="KW-1003">Cell membrane</keyword>
<keyword evidence="3" id="KW-0645">Protease</keyword>
<evidence type="ECO:0000256" key="9">
    <source>
        <dbReference type="ARBA" id="ARBA00023049"/>
    </source>
</evidence>
<dbReference type="PANTHER" id="PTHR43221:SF2">
    <property type="entry name" value="PROTEASE HTPX HOMOLOG"/>
    <property type="match status" value="1"/>
</dbReference>
<evidence type="ECO:0000256" key="10">
    <source>
        <dbReference type="ARBA" id="ARBA00023136"/>
    </source>
</evidence>
<evidence type="ECO:0000313" key="13">
    <source>
        <dbReference type="EMBL" id="QDU54846.1"/>
    </source>
</evidence>
<feature type="domain" description="Peptidase M48" evidence="12">
    <location>
        <begin position="112"/>
        <end position="333"/>
    </location>
</feature>
<dbReference type="Pfam" id="PF01435">
    <property type="entry name" value="Peptidase_M48"/>
    <property type="match status" value="1"/>
</dbReference>
<evidence type="ECO:0000313" key="14">
    <source>
        <dbReference type="Proteomes" id="UP000315750"/>
    </source>
</evidence>
<dbReference type="Proteomes" id="UP000315750">
    <property type="component" value="Chromosome"/>
</dbReference>
<reference evidence="13 14" key="1">
    <citation type="submission" date="2019-02" db="EMBL/GenBank/DDBJ databases">
        <title>Deep-cultivation of Planctomycetes and their phenomic and genomic characterization uncovers novel biology.</title>
        <authorList>
            <person name="Wiegand S."/>
            <person name="Jogler M."/>
            <person name="Boedeker C."/>
            <person name="Pinto D."/>
            <person name="Vollmers J."/>
            <person name="Rivas-Marin E."/>
            <person name="Kohn T."/>
            <person name="Peeters S.H."/>
            <person name="Heuer A."/>
            <person name="Rast P."/>
            <person name="Oberbeckmann S."/>
            <person name="Bunk B."/>
            <person name="Jeske O."/>
            <person name="Meyerdierks A."/>
            <person name="Storesund J.E."/>
            <person name="Kallscheuer N."/>
            <person name="Luecker S."/>
            <person name="Lage O.M."/>
            <person name="Pohl T."/>
            <person name="Merkel B.J."/>
            <person name="Hornburger P."/>
            <person name="Mueller R.-W."/>
            <person name="Bruemmer F."/>
            <person name="Labrenz M."/>
            <person name="Spormann A.M."/>
            <person name="Op den Camp H."/>
            <person name="Overmann J."/>
            <person name="Amann R."/>
            <person name="Jetten M.S.M."/>
            <person name="Mascher T."/>
            <person name="Medema M.H."/>
            <person name="Devos D.P."/>
            <person name="Kaster A.-K."/>
            <person name="Ovreas L."/>
            <person name="Rohde M."/>
            <person name="Galperin M.Y."/>
            <person name="Jogler C."/>
        </authorList>
    </citation>
    <scope>NUCLEOTIDE SEQUENCE [LARGE SCALE GENOMIC DNA]</scope>
    <source>
        <strain evidence="13 14">Pan181</strain>
    </source>
</reference>
<feature type="transmembrane region" description="Helical" evidence="11">
    <location>
        <begin position="17"/>
        <end position="41"/>
    </location>
</feature>
<protein>
    <recommendedName>
        <fullName evidence="12">Peptidase M48 domain-containing protein</fullName>
    </recommendedName>
</protein>
<dbReference type="GO" id="GO:0006508">
    <property type="term" value="P:proteolysis"/>
    <property type="evidence" value="ECO:0007669"/>
    <property type="project" value="UniProtKB-KW"/>
</dbReference>
<dbReference type="InterPro" id="IPR050083">
    <property type="entry name" value="HtpX_protease"/>
</dbReference>
<dbReference type="InterPro" id="IPR029024">
    <property type="entry name" value="TerB-like"/>
</dbReference>
<evidence type="ECO:0000256" key="6">
    <source>
        <dbReference type="ARBA" id="ARBA00022801"/>
    </source>
</evidence>
<dbReference type="PANTHER" id="PTHR43221">
    <property type="entry name" value="PROTEASE HTPX"/>
    <property type="match status" value="1"/>
</dbReference>
<evidence type="ECO:0000256" key="3">
    <source>
        <dbReference type="ARBA" id="ARBA00022670"/>
    </source>
</evidence>
<dbReference type="CDD" id="cd07340">
    <property type="entry name" value="M48B_Htpx_like"/>
    <property type="match status" value="1"/>
</dbReference>
<organism evidence="13 14">
    <name type="scientific">Aeoliella mucimassa</name>
    <dbReference type="NCBI Taxonomy" id="2527972"/>
    <lineage>
        <taxon>Bacteria</taxon>
        <taxon>Pseudomonadati</taxon>
        <taxon>Planctomycetota</taxon>
        <taxon>Planctomycetia</taxon>
        <taxon>Pirellulales</taxon>
        <taxon>Lacipirellulaceae</taxon>
        <taxon>Aeoliella</taxon>
    </lineage>
</organism>
<proteinExistence type="predicted"/>
<dbReference type="CDD" id="cd07177">
    <property type="entry name" value="terB_like"/>
    <property type="match status" value="1"/>
</dbReference>
<dbReference type="Gene3D" id="3.30.2010.10">
    <property type="entry name" value="Metalloproteases ('zincins'), catalytic domain"/>
    <property type="match status" value="1"/>
</dbReference>
<dbReference type="EMBL" id="CP036278">
    <property type="protein sequence ID" value="QDU54846.1"/>
    <property type="molecule type" value="Genomic_DNA"/>
</dbReference>
<feature type="transmembrane region" description="Helical" evidence="11">
    <location>
        <begin position="61"/>
        <end position="81"/>
    </location>
</feature>
<keyword evidence="5" id="KW-0479">Metal-binding</keyword>
<feature type="transmembrane region" description="Helical" evidence="11">
    <location>
        <begin position="190"/>
        <end position="210"/>
    </location>
</feature>
<dbReference type="OrthoDB" id="15218at2"/>
<feature type="transmembrane region" description="Helical" evidence="11">
    <location>
        <begin position="230"/>
        <end position="252"/>
    </location>
</feature>
<evidence type="ECO:0000259" key="12">
    <source>
        <dbReference type="Pfam" id="PF01435"/>
    </source>
</evidence>
<keyword evidence="7" id="KW-0862">Zinc</keyword>
<evidence type="ECO:0000256" key="2">
    <source>
        <dbReference type="ARBA" id="ARBA00022475"/>
    </source>
</evidence>
<dbReference type="KEGG" id="amuc:Pan181_10300"/>
<dbReference type="InterPro" id="IPR001915">
    <property type="entry name" value="Peptidase_M48"/>
</dbReference>
<keyword evidence="6" id="KW-0378">Hydrolase</keyword>
<evidence type="ECO:0000256" key="11">
    <source>
        <dbReference type="SAM" id="Phobius"/>
    </source>
</evidence>
<keyword evidence="10 11" id="KW-0472">Membrane</keyword>
<comment type="cofactor">
    <cofactor evidence="1">
        <name>Zn(2+)</name>
        <dbReference type="ChEBI" id="CHEBI:29105"/>
    </cofactor>
</comment>
<evidence type="ECO:0000256" key="4">
    <source>
        <dbReference type="ARBA" id="ARBA00022692"/>
    </source>
</evidence>
<name>A0A518AJI0_9BACT</name>
<dbReference type="RefSeq" id="WP_145245775.1">
    <property type="nucleotide sequence ID" value="NZ_CP036278.1"/>
</dbReference>
<keyword evidence="9" id="KW-0482">Metalloprotease</keyword>
<keyword evidence="14" id="KW-1185">Reference proteome</keyword>
<keyword evidence="8 11" id="KW-1133">Transmembrane helix</keyword>
<keyword evidence="4 11" id="KW-0812">Transmembrane</keyword>
<dbReference type="GO" id="GO:0046872">
    <property type="term" value="F:metal ion binding"/>
    <property type="evidence" value="ECO:0007669"/>
    <property type="project" value="UniProtKB-KW"/>
</dbReference>
<dbReference type="GO" id="GO:0004222">
    <property type="term" value="F:metalloendopeptidase activity"/>
    <property type="evidence" value="ECO:0007669"/>
    <property type="project" value="InterPro"/>
</dbReference>
<evidence type="ECO:0000256" key="8">
    <source>
        <dbReference type="ARBA" id="ARBA00022989"/>
    </source>
</evidence>
<evidence type="ECO:0000256" key="7">
    <source>
        <dbReference type="ARBA" id="ARBA00022833"/>
    </source>
</evidence>
<accession>A0A518AJI0</accession>
<gene>
    <name evidence="13" type="ORF">Pan181_10300</name>
</gene>
<sequence length="663" mass="71272">MATDFFERQSKARQNTAWLVSMFLLATFAIVACTFIVTLLAVSYQSEYRSAIYNQSPTTSYMLPTYTSVGALALVLGGTLYKVTELRAGGGATVAEHLGGKLLRPDSTDLGERRLLNVVEEMAIASGVPVPPVYLLDEAGINAFAAGYATGDAVLGVTRGAVDQLNREQLQGVIAHEFSHILNGDMRMSIRLIGILHGILLLGLLGQLVLRSMAYSSGGRNRDRGQTALVLLGIGVTLFVLGYVGTFLGGLIKAAVSRQREYLADASAVQFTRNPSGIAGALKQIGATLSGSKLKTPAAVEASHMFFAQGVWEGLTGLMATHPPLNKRILAIEPNWNGKFPKPQSQTVHSVDTSGAAGFMGAASTATSDAGSTLRGLDLALLTEAVNQVGDPQEVHREYAAKLIESLPEEVRAAARETYGARAVIYCLLLDSRKEVRQKQVAALREKADHGVLREASKLQNLIARIDPRARLPLVDLSMPALRMMSAGQFQDFSACLHALIVADGNLGLFEWTLGRIVARHLEPQYTKQRNVVTLYYGLQRLGPECSMLLSTMAHVGHNPANAERAFAAAAPLLPKLELRCLPREECSLAQLPETLDKLSRCTAKLRGQLLDACAEVVCADGEVKLEEAELIRGIADLLDCPVPPLIAGQDVEASALFRGHRS</sequence>
<dbReference type="SUPFAM" id="SSF158682">
    <property type="entry name" value="TerB-like"/>
    <property type="match status" value="1"/>
</dbReference>
<evidence type="ECO:0000256" key="1">
    <source>
        <dbReference type="ARBA" id="ARBA00001947"/>
    </source>
</evidence>
<dbReference type="AlphaFoldDB" id="A0A518AJI0"/>